<dbReference type="AlphaFoldDB" id="A0A433DKT0"/>
<feature type="region of interest" description="Disordered" evidence="1">
    <location>
        <begin position="1"/>
        <end position="36"/>
    </location>
</feature>
<feature type="compositionally biased region" description="Basic and acidic residues" evidence="1">
    <location>
        <begin position="24"/>
        <end position="36"/>
    </location>
</feature>
<protein>
    <submittedName>
        <fullName evidence="2">Uncharacterized protein</fullName>
    </submittedName>
</protein>
<feature type="compositionally biased region" description="Basic residues" evidence="1">
    <location>
        <begin position="1"/>
        <end position="16"/>
    </location>
</feature>
<reference evidence="2 3" key="1">
    <citation type="journal article" date="2018" name="New Phytol.">
        <title>Phylogenomics of Endogonaceae and evolution of mycorrhizas within Mucoromycota.</title>
        <authorList>
            <person name="Chang Y."/>
            <person name="Desiro A."/>
            <person name="Na H."/>
            <person name="Sandor L."/>
            <person name="Lipzen A."/>
            <person name="Clum A."/>
            <person name="Barry K."/>
            <person name="Grigoriev I.V."/>
            <person name="Martin F.M."/>
            <person name="Stajich J.E."/>
            <person name="Smith M.E."/>
            <person name="Bonito G."/>
            <person name="Spatafora J.W."/>
        </authorList>
    </citation>
    <scope>NUCLEOTIDE SEQUENCE [LARGE SCALE GENOMIC DNA]</scope>
    <source>
        <strain evidence="2 3">GMNB39</strain>
    </source>
</reference>
<sequence>MRHQGKKKKKVSHHVQKPNNLHLHNLDQNHERERRYPAQGLRQQGETLHPAQGLRLQPGFATDSEAVPCAQCRNPPRPRWLYRRRIRVLHPGRETGRLQRCPAPEHGCRRSRRDAEAERMRDVLCDIE</sequence>
<dbReference type="Proteomes" id="UP000268093">
    <property type="component" value="Unassembled WGS sequence"/>
</dbReference>
<evidence type="ECO:0000256" key="1">
    <source>
        <dbReference type="SAM" id="MobiDB-lite"/>
    </source>
</evidence>
<gene>
    <name evidence="2" type="ORF">BC936DRAFT_148335</name>
</gene>
<proteinExistence type="predicted"/>
<keyword evidence="3" id="KW-1185">Reference proteome</keyword>
<organism evidence="2 3">
    <name type="scientific">Jimgerdemannia flammicorona</name>
    <dbReference type="NCBI Taxonomy" id="994334"/>
    <lineage>
        <taxon>Eukaryota</taxon>
        <taxon>Fungi</taxon>
        <taxon>Fungi incertae sedis</taxon>
        <taxon>Mucoromycota</taxon>
        <taxon>Mucoromycotina</taxon>
        <taxon>Endogonomycetes</taxon>
        <taxon>Endogonales</taxon>
        <taxon>Endogonaceae</taxon>
        <taxon>Jimgerdemannia</taxon>
    </lineage>
</organism>
<dbReference type="EMBL" id="RBNI01000749">
    <property type="protein sequence ID" value="RUP51407.1"/>
    <property type="molecule type" value="Genomic_DNA"/>
</dbReference>
<evidence type="ECO:0000313" key="2">
    <source>
        <dbReference type="EMBL" id="RUP51407.1"/>
    </source>
</evidence>
<name>A0A433DKT0_9FUNG</name>
<evidence type="ECO:0000313" key="3">
    <source>
        <dbReference type="Proteomes" id="UP000268093"/>
    </source>
</evidence>
<comment type="caution">
    <text evidence="2">The sequence shown here is derived from an EMBL/GenBank/DDBJ whole genome shotgun (WGS) entry which is preliminary data.</text>
</comment>
<accession>A0A433DKT0</accession>